<dbReference type="EMBL" id="CP031417">
    <property type="protein sequence ID" value="AXK79455.1"/>
    <property type="molecule type" value="Genomic_DNA"/>
</dbReference>
<evidence type="ECO:0000313" key="3">
    <source>
        <dbReference type="EMBL" id="AXK79455.1"/>
    </source>
</evidence>
<proteinExistence type="predicted"/>
<dbReference type="Pfam" id="PF13517">
    <property type="entry name" value="FG-GAP_3"/>
    <property type="match status" value="1"/>
</dbReference>
<dbReference type="Gene3D" id="2.130.10.130">
    <property type="entry name" value="Integrin alpha, N-terminal"/>
    <property type="match status" value="1"/>
</dbReference>
<keyword evidence="1 2" id="KW-0732">Signal</keyword>
<evidence type="ECO:0000256" key="1">
    <source>
        <dbReference type="ARBA" id="ARBA00022729"/>
    </source>
</evidence>
<dbReference type="InterPro" id="IPR028994">
    <property type="entry name" value="Integrin_alpha_N"/>
</dbReference>
<dbReference type="InterPro" id="IPR013517">
    <property type="entry name" value="FG-GAP"/>
</dbReference>
<sequence length="329" mass="34986">MRSALLAALLLLCTSGAQAADWQVQKVPAPARITAIDPSRSARINAGGLWYELVVKDSQARLAYDGDEPKQEMPENALPHGRIVVGTRDIARAWLRGPTQRYDHAILGDKVSAGSLTIETRDGKMQIVSLKDDAVFEDLSPRLADIDGDGHDEVVVVKSYLTRGSALAVIGLRNGRYTIIAETPPIGEPNRWLNPAGIADFTGDGKIDIALVRTPHLTGELEVWTWRDGGLVKTGALADVTNHIAGTRALDMSAVGDFNGDGVADLAIPSFDRSRLRLISFVPQPQEIASIALPAKAVTNLARVDAGKGASAVALGLADGTLALVRQTP</sequence>
<dbReference type="AlphaFoldDB" id="A0A345ZRA8"/>
<dbReference type="OrthoDB" id="58662at2"/>
<accession>A0A345ZRA8</accession>
<protein>
    <submittedName>
        <fullName evidence="3">VCBS repeat-containing protein</fullName>
    </submittedName>
</protein>
<name>A0A345ZRA8_9HYPH</name>
<dbReference type="SUPFAM" id="SSF69318">
    <property type="entry name" value="Integrin alpha N-terminal domain"/>
    <property type="match status" value="1"/>
</dbReference>
<dbReference type="PANTHER" id="PTHR46580">
    <property type="entry name" value="SENSOR KINASE-RELATED"/>
    <property type="match status" value="1"/>
</dbReference>
<feature type="signal peptide" evidence="2">
    <location>
        <begin position="1"/>
        <end position="19"/>
    </location>
</feature>
<dbReference type="Proteomes" id="UP000254889">
    <property type="component" value="Chromosome"/>
</dbReference>
<dbReference type="RefSeq" id="WP_115688162.1">
    <property type="nucleotide sequence ID" value="NZ_CP031417.1"/>
</dbReference>
<feature type="chain" id="PRO_5016972318" evidence="2">
    <location>
        <begin position="20"/>
        <end position="329"/>
    </location>
</feature>
<keyword evidence="4" id="KW-1185">Reference proteome</keyword>
<evidence type="ECO:0000313" key="4">
    <source>
        <dbReference type="Proteomes" id="UP000254889"/>
    </source>
</evidence>
<reference evidence="3 4" key="1">
    <citation type="submission" date="2018-07" db="EMBL/GenBank/DDBJ databases">
        <authorList>
            <person name="Quirk P.G."/>
            <person name="Krulwich T.A."/>
        </authorList>
    </citation>
    <scope>NUCLEOTIDE SEQUENCE [LARGE SCALE GENOMIC DNA]</scope>
    <source>
        <strain evidence="3 4">CC-BB4</strain>
    </source>
</reference>
<gene>
    <name evidence="3" type="ORF">DW352_02325</name>
</gene>
<organism evidence="3 4">
    <name type="scientific">Pseudolabrys taiwanensis</name>
    <dbReference type="NCBI Taxonomy" id="331696"/>
    <lineage>
        <taxon>Bacteria</taxon>
        <taxon>Pseudomonadati</taxon>
        <taxon>Pseudomonadota</taxon>
        <taxon>Alphaproteobacteria</taxon>
        <taxon>Hyphomicrobiales</taxon>
        <taxon>Xanthobacteraceae</taxon>
        <taxon>Pseudolabrys</taxon>
    </lineage>
</organism>
<evidence type="ECO:0000256" key="2">
    <source>
        <dbReference type="SAM" id="SignalP"/>
    </source>
</evidence>
<dbReference type="KEGG" id="ptaw:DW352_02325"/>